<feature type="non-terminal residue" evidence="14">
    <location>
        <position position="1"/>
    </location>
</feature>
<evidence type="ECO:0000259" key="11">
    <source>
        <dbReference type="PROSITE" id="PS50214"/>
    </source>
</evidence>
<dbReference type="PROSITE" id="PS50215">
    <property type="entry name" value="ADAM_MEPRO"/>
    <property type="match status" value="1"/>
</dbReference>
<dbReference type="PROSITE" id="PS00427">
    <property type="entry name" value="DISINTEGRIN_1"/>
    <property type="match status" value="1"/>
</dbReference>
<dbReference type="InterPro" id="IPR036436">
    <property type="entry name" value="Disintegrin_dom_sf"/>
</dbReference>
<dbReference type="InterPro" id="IPR001590">
    <property type="entry name" value="Peptidase_M12B"/>
</dbReference>
<evidence type="ECO:0000256" key="4">
    <source>
        <dbReference type="ARBA" id="ARBA00023136"/>
    </source>
</evidence>
<dbReference type="InterPro" id="IPR024079">
    <property type="entry name" value="MetalloPept_cat_dom_sf"/>
</dbReference>
<keyword evidence="2 9" id="KW-0812">Transmembrane</keyword>
<feature type="disulfide bond" evidence="6">
    <location>
        <begin position="324"/>
        <end position="344"/>
    </location>
</feature>
<evidence type="ECO:0000256" key="8">
    <source>
        <dbReference type="PROSITE-ProRule" id="PRU00276"/>
    </source>
</evidence>
<evidence type="ECO:0000259" key="10">
    <source>
        <dbReference type="PROSITE" id="PS50026"/>
    </source>
</evidence>
<dbReference type="PROSITE" id="PS50214">
    <property type="entry name" value="DISINTEGRIN_2"/>
    <property type="match status" value="1"/>
</dbReference>
<evidence type="ECO:0000256" key="1">
    <source>
        <dbReference type="ARBA" id="ARBA00004167"/>
    </source>
</evidence>
<dbReference type="SUPFAM" id="SSF55486">
    <property type="entry name" value="Metalloproteases ('zincins'), catalytic domain"/>
    <property type="match status" value="1"/>
</dbReference>
<feature type="disulfide bond" evidence="7">
    <location>
        <begin position="519"/>
        <end position="528"/>
    </location>
</feature>
<keyword evidence="3 9" id="KW-1133">Transmembrane helix</keyword>
<reference evidence="14" key="1">
    <citation type="submission" date="2025-08" db="UniProtKB">
        <authorList>
            <consortium name="RefSeq"/>
        </authorList>
    </citation>
    <scope>IDENTIFICATION</scope>
</reference>
<dbReference type="PANTHER" id="PTHR11905">
    <property type="entry name" value="ADAM A DISINTEGRIN AND METALLOPROTEASE DOMAIN"/>
    <property type="match status" value="1"/>
</dbReference>
<dbReference type="InterPro" id="IPR000742">
    <property type="entry name" value="EGF"/>
</dbReference>
<sequence length="582" mass="65734">LRGIVKIEEDLYQVEPLKDSSTFEHVVYLLNKEYLSNWTCGLTDDDIERQMPQQEHMARVRPFTGFYEHPRYMELLLLFNRDRYLFVKSNASQIISDALLLTGILDTHFQELIVRISLQAIEIWTDDDKIKTDSEGILEVVSELAHYRNTFLYQRIKTDWAHLFVLNSYLRDSPGHYGKTCTPYSGSVVSFPGQNILGPATRTTYELGHAMGIIDDSGYCHCNGRTTCFMNNGRNGWSNCSKAHFFFALSLGLSCLTDIPLVGYVLETCGNKIVEGDEECDCGTKEECDTDKCCQPDCKLTPGANCSIGLCCHECQLRPSGYICRYQENECDLAEYCDGTSHLCPRDTYKQDGTPCKYKAYCFRKGCRSRLMQCQRIFGPDARDAPIQCYQAANSEGDQFGNCEIEKVRIYKKCEIKNALCGRIQCINVKLVPDMPDHSLIIITHLKKENLVCWGIGYHLAMRPLGIPDLGEINDGTSCGQNQICANRTCVSDLIMKYDCSSEKCNRRGVCNNQRNCHCMYGWAPPFCEEEGYGGSIDSGPAGPRLLPEVKASAMHVATIMFLRLVFLLFSMIAVLFLGKNL</sequence>
<evidence type="ECO:0000256" key="9">
    <source>
        <dbReference type="SAM" id="Phobius"/>
    </source>
</evidence>
<evidence type="ECO:0000256" key="5">
    <source>
        <dbReference type="ARBA" id="ARBA00023157"/>
    </source>
</evidence>
<dbReference type="GeneID" id="101646317"/>
<dbReference type="InterPro" id="IPR006586">
    <property type="entry name" value="ADAM_Cys-rich"/>
</dbReference>
<dbReference type="PRINTS" id="PR00289">
    <property type="entry name" value="DISINTEGRIN"/>
</dbReference>
<gene>
    <name evidence="14" type="primary">LOC101646317</name>
</gene>
<keyword evidence="7" id="KW-0245">EGF-like domain</keyword>
<dbReference type="PROSITE" id="PS01186">
    <property type="entry name" value="EGF_2"/>
    <property type="match status" value="1"/>
</dbReference>
<evidence type="ECO:0000256" key="6">
    <source>
        <dbReference type="PROSITE-ProRule" id="PRU00068"/>
    </source>
</evidence>
<keyword evidence="5 7" id="KW-1015">Disulfide bond</keyword>
<organism evidence="13 14">
    <name type="scientific">Echinops telfairi</name>
    <name type="common">Lesser hedgehog tenrec</name>
    <dbReference type="NCBI Taxonomy" id="9371"/>
    <lineage>
        <taxon>Eukaryota</taxon>
        <taxon>Metazoa</taxon>
        <taxon>Chordata</taxon>
        <taxon>Craniata</taxon>
        <taxon>Vertebrata</taxon>
        <taxon>Euteleostomi</taxon>
        <taxon>Mammalia</taxon>
        <taxon>Eutheria</taxon>
        <taxon>Afrotheria</taxon>
        <taxon>Tenrecidae</taxon>
        <taxon>Tenrecinae</taxon>
        <taxon>Echinops</taxon>
    </lineage>
</organism>
<comment type="subcellular location">
    <subcellularLocation>
        <location evidence="1">Membrane</location>
        <topology evidence="1">Single-pass membrane protein</topology>
    </subcellularLocation>
</comment>
<dbReference type="SMART" id="SM00050">
    <property type="entry name" value="DISIN"/>
    <property type="match status" value="1"/>
</dbReference>
<feature type="domain" description="EGF-like" evidence="10">
    <location>
        <begin position="496"/>
        <end position="529"/>
    </location>
</feature>
<comment type="caution">
    <text evidence="7">Lacks conserved residue(s) required for the propagation of feature annotation.</text>
</comment>
<dbReference type="Pfam" id="PF01421">
    <property type="entry name" value="Reprolysin"/>
    <property type="match status" value="1"/>
</dbReference>
<dbReference type="InterPro" id="IPR001762">
    <property type="entry name" value="Disintegrin_dom"/>
</dbReference>
<dbReference type="CDD" id="cd04269">
    <property type="entry name" value="ZnMc_adamalysin_II_like"/>
    <property type="match status" value="1"/>
</dbReference>
<keyword evidence="13" id="KW-1185">Reference proteome</keyword>
<dbReference type="InterPro" id="IPR034027">
    <property type="entry name" value="Reprolysin_adamalysin"/>
</dbReference>
<dbReference type="Proteomes" id="UP000694863">
    <property type="component" value="Unplaced"/>
</dbReference>
<protein>
    <submittedName>
        <fullName evidence="14">Disintegrin and metalloproteinase domain-containing protein 30-like</fullName>
    </submittedName>
</protein>
<accession>A0ABM0J4Z5</accession>
<feature type="active site" evidence="8">
    <location>
        <position position="206"/>
    </location>
</feature>
<keyword evidence="4 9" id="KW-0472">Membrane</keyword>
<dbReference type="SUPFAM" id="SSF57552">
    <property type="entry name" value="Blood coagulation inhibitor (disintegrin)"/>
    <property type="match status" value="1"/>
</dbReference>
<evidence type="ECO:0000313" key="13">
    <source>
        <dbReference type="Proteomes" id="UP000694863"/>
    </source>
</evidence>
<evidence type="ECO:0000256" key="3">
    <source>
        <dbReference type="ARBA" id="ARBA00022989"/>
    </source>
</evidence>
<dbReference type="InterPro" id="IPR018358">
    <property type="entry name" value="Disintegrin_CS"/>
</dbReference>
<dbReference type="RefSeq" id="XP_004714948.1">
    <property type="nucleotide sequence ID" value="XM_004714891.1"/>
</dbReference>
<dbReference type="SMART" id="SM00608">
    <property type="entry name" value="ACR"/>
    <property type="match status" value="1"/>
</dbReference>
<dbReference type="PROSITE" id="PS50026">
    <property type="entry name" value="EGF_3"/>
    <property type="match status" value="1"/>
</dbReference>
<evidence type="ECO:0000256" key="2">
    <source>
        <dbReference type="ARBA" id="ARBA00022692"/>
    </source>
</evidence>
<feature type="transmembrane region" description="Helical" evidence="9">
    <location>
        <begin position="554"/>
        <end position="578"/>
    </location>
</feature>
<dbReference type="Gene3D" id="4.10.70.10">
    <property type="entry name" value="Disintegrin domain"/>
    <property type="match status" value="1"/>
</dbReference>
<feature type="domain" description="Peptidase M12B" evidence="12">
    <location>
        <begin position="71"/>
        <end position="260"/>
    </location>
</feature>
<evidence type="ECO:0000256" key="7">
    <source>
        <dbReference type="PROSITE-ProRule" id="PRU00076"/>
    </source>
</evidence>
<proteinExistence type="predicted"/>
<dbReference type="PANTHER" id="PTHR11905:SF148">
    <property type="entry name" value="DISINTEGRIN AND METALLOPROTEINASE DOMAIN-CONTAINING PROTEIN 30"/>
    <property type="match status" value="1"/>
</dbReference>
<dbReference type="Pfam" id="PF00200">
    <property type="entry name" value="Disintegrin"/>
    <property type="match status" value="1"/>
</dbReference>
<dbReference type="Pfam" id="PF08516">
    <property type="entry name" value="ADAM_CR"/>
    <property type="match status" value="1"/>
</dbReference>
<dbReference type="Gene3D" id="3.40.390.10">
    <property type="entry name" value="Collagenase (Catalytic Domain)"/>
    <property type="match status" value="1"/>
</dbReference>
<evidence type="ECO:0000313" key="14">
    <source>
        <dbReference type="RefSeq" id="XP_004714948.1"/>
    </source>
</evidence>
<name>A0ABM0J4Z5_ECHTE</name>
<evidence type="ECO:0000259" key="12">
    <source>
        <dbReference type="PROSITE" id="PS50215"/>
    </source>
</evidence>
<feature type="domain" description="Disintegrin" evidence="11">
    <location>
        <begin position="266"/>
        <end position="352"/>
    </location>
</feature>